<evidence type="ECO:0000256" key="2">
    <source>
        <dbReference type="ARBA" id="ARBA00022679"/>
    </source>
</evidence>
<dbReference type="PANTHER" id="PTHR24056">
    <property type="entry name" value="CELL DIVISION PROTEIN KINASE"/>
    <property type="match status" value="1"/>
</dbReference>
<dbReference type="GO" id="GO:0008353">
    <property type="term" value="F:RNA polymerase II CTD heptapeptide repeat kinase activity"/>
    <property type="evidence" value="ECO:0000318"/>
    <property type="project" value="GO_Central"/>
</dbReference>
<dbReference type="InterPro" id="IPR000719">
    <property type="entry name" value="Prot_kinase_dom"/>
</dbReference>
<proteinExistence type="inferred from homology"/>
<feature type="compositionally biased region" description="Basic and acidic residues" evidence="6">
    <location>
        <begin position="423"/>
        <end position="432"/>
    </location>
</feature>
<dbReference type="FunFam" id="3.30.200.20:FF:000021">
    <property type="entry name" value="probable serine/threonine-protein kinase At1g54610"/>
    <property type="match status" value="1"/>
</dbReference>
<evidence type="ECO:0000256" key="4">
    <source>
        <dbReference type="ARBA" id="ARBA00022777"/>
    </source>
</evidence>
<dbReference type="InterPro" id="IPR017441">
    <property type="entry name" value="Protein_kinase_ATP_BS"/>
</dbReference>
<dbReference type="AlphaFoldDB" id="A0A2I4GQM1"/>
<dbReference type="Gramene" id="Jr10_10880_p1">
    <property type="protein sequence ID" value="cds.Jr10_10880_p1"/>
    <property type="gene ID" value="Jr10_10880"/>
</dbReference>
<sequence>MGCTLAKPPMYSPPRRIEKLKSENGFVGGGRPIDRNQLPKDSAAAVPINCQVEDKHIVGGVNAERGGGGDRVVVRDREEKSGNASKRVRSKKIGGDELVGGWPKWLVDNVSGDLLSGLVSKSADSYDKLAKIGQGTYSNVYKAVDRDTKKIVALKKVRFDTSEPESVKFMAREIRALKMLDHPNVIKLEGLATSRMQYSLYLVFDFMQSDLTGIISRPGVTLNEAQVKCYMQQLLSGLQHCHERGVLHRDIKPANLLINSRGVLKIADFGLANVYDPEQKRSLTSRVVTLWYRAPELLLGSTDYGAGIDLWSAGCLLAEMFIRRPFMPGRTEVEQLHKIFKLCGSPSEDYWNKMKLPASFRPPRHYRPSIEEAFSPLPTSSFGLLTTLLALDPTSRGSAASALHSEFFSSSPLACNLSALPIPRKEKDQSKTRDRKMRRTSKTKQSTRTKVDGHQGKKLIIEQPTEDFDSNKEKAEAQMQSQEMGYSGSSASSSVTTTRNDRSSDASLSPVGRSDQKRAPKTQVHPNALKNIKNPTLLQASVSDIINPNEGKILPHYRRSLSSIDFRSLDLEKISKLFEFDKDKAIKDNPP</sequence>
<dbReference type="PROSITE" id="PS00108">
    <property type="entry name" value="PROTEIN_KINASE_ST"/>
    <property type="match status" value="1"/>
</dbReference>
<accession>A0A2I4GQM1</accession>
<protein>
    <submittedName>
        <fullName evidence="8">Probable serine/threonine-protein kinase At1g54610</fullName>
    </submittedName>
</protein>
<dbReference type="PROSITE" id="PS00107">
    <property type="entry name" value="PROTEIN_KINASE_ATP"/>
    <property type="match status" value="1"/>
</dbReference>
<feature type="region of interest" description="Disordered" evidence="6">
    <location>
        <begin position="419"/>
        <end position="532"/>
    </location>
</feature>
<keyword evidence="5" id="KW-0067">ATP-binding</keyword>
<dbReference type="CDD" id="cd07840">
    <property type="entry name" value="STKc_CDK9_like"/>
    <property type="match status" value="1"/>
</dbReference>
<dbReference type="KEGG" id="jre:109009974"/>
<keyword evidence="4 8" id="KW-0418">Kinase</keyword>
<evidence type="ECO:0000256" key="3">
    <source>
        <dbReference type="ARBA" id="ARBA00022741"/>
    </source>
</evidence>
<reference evidence="8" key="1">
    <citation type="submission" date="2025-08" db="UniProtKB">
        <authorList>
            <consortium name="RefSeq"/>
        </authorList>
    </citation>
    <scope>IDENTIFICATION</scope>
    <source>
        <tissue evidence="8">Leaves</tissue>
    </source>
</reference>
<gene>
    <name evidence="8" type="primary">LOC109009974</name>
</gene>
<evidence type="ECO:0000313" key="7">
    <source>
        <dbReference type="Proteomes" id="UP000235220"/>
    </source>
</evidence>
<dbReference type="InterPro" id="IPR008271">
    <property type="entry name" value="Ser/Thr_kinase_AS"/>
</dbReference>
<evidence type="ECO:0000256" key="5">
    <source>
        <dbReference type="ARBA" id="ARBA00022840"/>
    </source>
</evidence>
<keyword evidence="7" id="KW-1185">Reference proteome</keyword>
<evidence type="ECO:0000256" key="6">
    <source>
        <dbReference type="SAM" id="MobiDB-lite"/>
    </source>
</evidence>
<dbReference type="OrthoDB" id="1732493at2759"/>
<dbReference type="InterPro" id="IPR050108">
    <property type="entry name" value="CDK"/>
</dbReference>
<dbReference type="SUPFAM" id="SSF56112">
    <property type="entry name" value="Protein kinase-like (PK-like)"/>
    <property type="match status" value="1"/>
</dbReference>
<keyword evidence="3" id="KW-0547">Nucleotide-binding</keyword>
<feature type="region of interest" description="Disordered" evidence="6">
    <location>
        <begin position="21"/>
        <end position="40"/>
    </location>
</feature>
<dbReference type="GO" id="GO:0032968">
    <property type="term" value="P:positive regulation of transcription elongation by RNA polymerase II"/>
    <property type="evidence" value="ECO:0000318"/>
    <property type="project" value="GO_Central"/>
</dbReference>
<evidence type="ECO:0000313" key="8">
    <source>
        <dbReference type="RefSeq" id="XP_018846203.2"/>
    </source>
</evidence>
<dbReference type="Proteomes" id="UP000235220">
    <property type="component" value="Chromosome 10"/>
</dbReference>
<comment type="similarity">
    <text evidence="1">Belongs to the protein kinase superfamily. CMGC Ser/Thr protein kinase family. CDC2/CDKX subfamily.</text>
</comment>
<dbReference type="Pfam" id="PF00069">
    <property type="entry name" value="Pkinase"/>
    <property type="match status" value="1"/>
</dbReference>
<dbReference type="InterPro" id="IPR011009">
    <property type="entry name" value="Kinase-like_dom_sf"/>
</dbReference>
<dbReference type="Gene3D" id="3.30.200.20">
    <property type="entry name" value="Phosphorylase Kinase, domain 1"/>
    <property type="match status" value="1"/>
</dbReference>
<dbReference type="SMART" id="SM00220">
    <property type="entry name" value="S_TKc"/>
    <property type="match status" value="1"/>
</dbReference>
<organism evidence="7 8">
    <name type="scientific">Juglans regia</name>
    <name type="common">English walnut</name>
    <dbReference type="NCBI Taxonomy" id="51240"/>
    <lineage>
        <taxon>Eukaryota</taxon>
        <taxon>Viridiplantae</taxon>
        <taxon>Streptophyta</taxon>
        <taxon>Embryophyta</taxon>
        <taxon>Tracheophyta</taxon>
        <taxon>Spermatophyta</taxon>
        <taxon>Magnoliopsida</taxon>
        <taxon>eudicotyledons</taxon>
        <taxon>Gunneridae</taxon>
        <taxon>Pentapetalae</taxon>
        <taxon>rosids</taxon>
        <taxon>fabids</taxon>
        <taxon>Fagales</taxon>
        <taxon>Juglandaceae</taxon>
        <taxon>Juglans</taxon>
    </lineage>
</organism>
<dbReference type="PROSITE" id="PS50011">
    <property type="entry name" value="PROTEIN_KINASE_DOM"/>
    <property type="match status" value="1"/>
</dbReference>
<name>A0A2I4GQM1_JUGRE</name>
<dbReference type="GO" id="GO:0000307">
    <property type="term" value="C:cyclin-dependent protein kinase holoenzyme complex"/>
    <property type="evidence" value="ECO:0000318"/>
    <property type="project" value="GO_Central"/>
</dbReference>
<dbReference type="Gene3D" id="1.10.510.10">
    <property type="entry name" value="Transferase(Phosphotransferase) domain 1"/>
    <property type="match status" value="1"/>
</dbReference>
<evidence type="ECO:0000256" key="1">
    <source>
        <dbReference type="ARBA" id="ARBA00006485"/>
    </source>
</evidence>
<feature type="compositionally biased region" description="Basic residues" evidence="6">
    <location>
        <begin position="433"/>
        <end position="447"/>
    </location>
</feature>
<dbReference type="PANTHER" id="PTHR24056:SF221">
    <property type="entry name" value="OS02G0304500 PROTEIN"/>
    <property type="match status" value="1"/>
</dbReference>
<dbReference type="RefSeq" id="XP_018846203.2">
    <property type="nucleotide sequence ID" value="XM_018990658.2"/>
</dbReference>
<keyword evidence="2" id="KW-0808">Transferase</keyword>
<dbReference type="FunFam" id="1.10.510.10:FF:000620">
    <property type="entry name" value="Putative serine/threonine-protein kinase"/>
    <property type="match status" value="1"/>
</dbReference>
<dbReference type="STRING" id="51240.A0A2I4GQM1"/>
<dbReference type="GO" id="GO:0005634">
    <property type="term" value="C:nucleus"/>
    <property type="evidence" value="ECO:0000318"/>
    <property type="project" value="GO_Central"/>
</dbReference>
<dbReference type="GeneID" id="109009974"/>
<dbReference type="GO" id="GO:0005524">
    <property type="term" value="F:ATP binding"/>
    <property type="evidence" value="ECO:0007669"/>
    <property type="project" value="UniProtKB-UniRule"/>
</dbReference>